<dbReference type="EMBL" id="LGRB01000012">
    <property type="protein sequence ID" value="OCT48433.1"/>
    <property type="molecule type" value="Genomic_DNA"/>
</dbReference>
<organism evidence="1 2">
    <name type="scientific">Cladophialophora carrionii</name>
    <dbReference type="NCBI Taxonomy" id="86049"/>
    <lineage>
        <taxon>Eukaryota</taxon>
        <taxon>Fungi</taxon>
        <taxon>Dikarya</taxon>
        <taxon>Ascomycota</taxon>
        <taxon>Pezizomycotina</taxon>
        <taxon>Eurotiomycetes</taxon>
        <taxon>Chaetothyriomycetidae</taxon>
        <taxon>Chaetothyriales</taxon>
        <taxon>Herpotrichiellaceae</taxon>
        <taxon>Cladophialophora</taxon>
    </lineage>
</organism>
<name>A0A1C1CIT7_9EURO</name>
<reference evidence="2" key="1">
    <citation type="submission" date="2015-07" db="EMBL/GenBank/DDBJ databases">
        <authorList>
            <person name="Teixeira M.M."/>
            <person name="Souza R.C."/>
            <person name="Almeida L.G."/>
            <person name="Vicente V.A."/>
            <person name="de Hoog S."/>
            <person name="Bocca A.L."/>
            <person name="de Almeida S.R."/>
            <person name="Vasconcelos A.T."/>
            <person name="Felipe M.S."/>
        </authorList>
    </citation>
    <scope>NUCLEOTIDE SEQUENCE [LARGE SCALE GENOMIC DNA]</scope>
    <source>
        <strain evidence="2">KSF</strain>
    </source>
</reference>
<proteinExistence type="predicted"/>
<dbReference type="VEuPathDB" id="FungiDB:CLCR_04455"/>
<sequence>MRRPRAQRENKPGTEIVDKGTSYELEWKPKSELSRRSEIACAPLPPLRRFRLELPFRRPPPIVGFLGSPIGTGAAGANGLHHASTFSRNGHLQPYF</sequence>
<keyword evidence="2" id="KW-1185">Reference proteome</keyword>
<gene>
    <name evidence="1" type="ORF">CLCR_04455</name>
</gene>
<comment type="caution">
    <text evidence="1">The sequence shown here is derived from an EMBL/GenBank/DDBJ whole genome shotgun (WGS) entry which is preliminary data.</text>
</comment>
<evidence type="ECO:0000313" key="1">
    <source>
        <dbReference type="EMBL" id="OCT48433.1"/>
    </source>
</evidence>
<dbReference type="Proteomes" id="UP000094526">
    <property type="component" value="Unassembled WGS sequence"/>
</dbReference>
<evidence type="ECO:0000313" key="2">
    <source>
        <dbReference type="Proteomes" id="UP000094526"/>
    </source>
</evidence>
<dbReference type="AlphaFoldDB" id="A0A1C1CIT7"/>
<protein>
    <submittedName>
        <fullName evidence="1">Uncharacterized protein</fullName>
    </submittedName>
</protein>
<accession>A0A1C1CIT7</accession>